<reference evidence="3 4" key="1">
    <citation type="journal article" date="2018" name="Appl. Microbiol. Biotechnol.">
        <title>Characterization of the caprolactam degradation pathway in Pseudomonas jessenii using mass spectrometry-based proteomics.</title>
        <authorList>
            <person name="Otzen M."/>
            <person name="Palacio C."/>
            <person name="Janssen D.B."/>
        </authorList>
    </citation>
    <scope>NUCLEOTIDE SEQUENCE [LARGE SCALE GENOMIC DNA]</scope>
    <source>
        <strain evidence="3 4">GO3</strain>
    </source>
</reference>
<gene>
    <name evidence="3" type="ORF">CRX42_00425</name>
</gene>
<evidence type="ECO:0000313" key="3">
    <source>
        <dbReference type="EMBL" id="PYY72536.1"/>
    </source>
</evidence>
<comment type="caution">
    <text evidence="3">The sequence shown here is derived from an EMBL/GenBank/DDBJ whole genome shotgun (WGS) entry which is preliminary data.</text>
</comment>
<evidence type="ECO:0000313" key="4">
    <source>
        <dbReference type="Proteomes" id="UP000247437"/>
    </source>
</evidence>
<dbReference type="InterPro" id="IPR001173">
    <property type="entry name" value="Glyco_trans_2-like"/>
</dbReference>
<keyword evidence="1" id="KW-1003">Cell membrane</keyword>
<dbReference type="Proteomes" id="UP000247437">
    <property type="component" value="Unassembled WGS sequence"/>
</dbReference>
<dbReference type="RefSeq" id="WP_110656722.1">
    <property type="nucleotide sequence ID" value="NZ_PDLL01000002.1"/>
</dbReference>
<organism evidence="3 4">
    <name type="scientific">Pseudomonas jessenii</name>
    <dbReference type="NCBI Taxonomy" id="77298"/>
    <lineage>
        <taxon>Bacteria</taxon>
        <taxon>Pseudomonadati</taxon>
        <taxon>Pseudomonadota</taxon>
        <taxon>Gammaproteobacteria</taxon>
        <taxon>Pseudomonadales</taxon>
        <taxon>Pseudomonadaceae</taxon>
        <taxon>Pseudomonas</taxon>
    </lineage>
</organism>
<proteinExistence type="predicted"/>
<dbReference type="InterPro" id="IPR029044">
    <property type="entry name" value="Nucleotide-diphossugar_trans"/>
</dbReference>
<accession>A0A2W0EXH3</accession>
<dbReference type="OrthoDB" id="9086829at2"/>
<sequence>MAIYDGEKIKINFIVVVYATPPALTVTLKSLGSIDFSKFCITQSLSVWDNSAEGFGKDAIPDFNGDVNYYHNGINESLSVVYNKIVSDSEGSQYFIVLDDDSEITEKYICSLFGFFSSGIPVGIPRILFKRDLISPGMVQGVRGKQISNEHLKVGSKDSKDLVAMMSGTIIHRQAFDAGLRFDERLSFYGIDTKFFIDYARRYPKIFILDAVLIHSSALRERGQTYELRVKRLKNLVLSRLYVFDHISNFRLKISIYLFFFCMKTIVREKNIQYISLLGLFPKILKSQD</sequence>
<name>A0A2W0EXH3_PSEJE</name>
<evidence type="ECO:0000259" key="2">
    <source>
        <dbReference type="Pfam" id="PF00535"/>
    </source>
</evidence>
<dbReference type="AlphaFoldDB" id="A0A2W0EXH3"/>
<keyword evidence="1" id="KW-0472">Membrane</keyword>
<evidence type="ECO:0000256" key="1">
    <source>
        <dbReference type="ARBA" id="ARBA00022519"/>
    </source>
</evidence>
<keyword evidence="1" id="KW-0997">Cell inner membrane</keyword>
<protein>
    <submittedName>
        <fullName evidence="3">Glycosyltransferase</fullName>
    </submittedName>
</protein>
<feature type="domain" description="Glycosyltransferase 2-like" evidence="2">
    <location>
        <begin position="14"/>
        <end position="118"/>
    </location>
</feature>
<dbReference type="EMBL" id="PDLL01000002">
    <property type="protein sequence ID" value="PYY72536.1"/>
    <property type="molecule type" value="Genomic_DNA"/>
</dbReference>
<dbReference type="SUPFAM" id="SSF53448">
    <property type="entry name" value="Nucleotide-diphospho-sugar transferases"/>
    <property type="match status" value="1"/>
</dbReference>
<dbReference type="GO" id="GO:0016740">
    <property type="term" value="F:transferase activity"/>
    <property type="evidence" value="ECO:0007669"/>
    <property type="project" value="UniProtKB-KW"/>
</dbReference>
<keyword evidence="3" id="KW-0808">Transferase</keyword>
<dbReference type="Pfam" id="PF00535">
    <property type="entry name" value="Glycos_transf_2"/>
    <property type="match status" value="1"/>
</dbReference>